<dbReference type="InterPro" id="IPR004638">
    <property type="entry name" value="EmrB-like"/>
</dbReference>
<feature type="transmembrane region" description="Helical" evidence="9">
    <location>
        <begin position="479"/>
        <end position="501"/>
    </location>
</feature>
<dbReference type="InterPro" id="IPR036259">
    <property type="entry name" value="MFS_trans_sf"/>
</dbReference>
<dbReference type="CDD" id="cd17502">
    <property type="entry name" value="MFS_Azr1_MDR_like"/>
    <property type="match status" value="1"/>
</dbReference>
<dbReference type="AlphaFoldDB" id="A0A3M2LIG2"/>
<protein>
    <submittedName>
        <fullName evidence="11">MFS transporter</fullName>
    </submittedName>
</protein>
<dbReference type="Gene3D" id="1.20.1250.20">
    <property type="entry name" value="MFS general substrate transporter like domains"/>
    <property type="match status" value="1"/>
</dbReference>
<feature type="transmembrane region" description="Helical" evidence="9">
    <location>
        <begin position="372"/>
        <end position="393"/>
    </location>
</feature>
<keyword evidence="6 9" id="KW-1133">Transmembrane helix</keyword>
<feature type="transmembrane region" description="Helical" evidence="9">
    <location>
        <begin position="175"/>
        <end position="198"/>
    </location>
</feature>
<dbReference type="InterPro" id="IPR036388">
    <property type="entry name" value="WH-like_DNA-bd_sf"/>
</dbReference>
<comment type="subcellular location">
    <subcellularLocation>
        <location evidence="1">Cell membrane</location>
        <topology evidence="1">Multi-pass membrane protein</topology>
    </subcellularLocation>
</comment>
<feature type="transmembrane region" description="Helical" evidence="9">
    <location>
        <begin position="314"/>
        <end position="336"/>
    </location>
</feature>
<dbReference type="Gene3D" id="1.10.10.10">
    <property type="entry name" value="Winged helix-like DNA-binding domain superfamily/Winged helix DNA-binding domain"/>
    <property type="match status" value="1"/>
</dbReference>
<dbReference type="OrthoDB" id="4082704at2"/>
<dbReference type="Pfam" id="PF07690">
    <property type="entry name" value="MFS_1"/>
    <property type="match status" value="2"/>
</dbReference>
<feature type="domain" description="Major facilitator superfamily (MFS) profile" evidence="10">
    <location>
        <begin position="24"/>
        <end position="506"/>
    </location>
</feature>
<evidence type="ECO:0000256" key="8">
    <source>
        <dbReference type="SAM" id="MobiDB-lite"/>
    </source>
</evidence>
<evidence type="ECO:0000256" key="4">
    <source>
        <dbReference type="ARBA" id="ARBA00022475"/>
    </source>
</evidence>
<evidence type="ECO:0000259" key="10">
    <source>
        <dbReference type="PROSITE" id="PS50850"/>
    </source>
</evidence>
<keyword evidence="5 9" id="KW-0812">Transmembrane</keyword>
<dbReference type="InterPro" id="IPR036390">
    <property type="entry name" value="WH_DNA-bd_sf"/>
</dbReference>
<feature type="transmembrane region" description="Helical" evidence="9">
    <location>
        <begin position="210"/>
        <end position="229"/>
    </location>
</feature>
<feature type="transmembrane region" description="Helical" evidence="9">
    <location>
        <begin position="241"/>
        <end position="258"/>
    </location>
</feature>
<dbReference type="PRINTS" id="PR01036">
    <property type="entry name" value="TCRTETB"/>
</dbReference>
<keyword evidence="3" id="KW-0813">Transport</keyword>
<dbReference type="PANTHER" id="PTHR23501:SF197">
    <property type="entry name" value="COMD"/>
    <property type="match status" value="1"/>
</dbReference>
<feature type="region of interest" description="Disordered" evidence="8">
    <location>
        <begin position="657"/>
        <end position="683"/>
    </location>
</feature>
<keyword evidence="7 9" id="KW-0472">Membrane</keyword>
<dbReference type="InterPro" id="IPR020846">
    <property type="entry name" value="MFS_dom"/>
</dbReference>
<feature type="transmembrane region" description="Helical" evidence="9">
    <location>
        <begin position="21"/>
        <end position="46"/>
    </location>
</feature>
<keyword evidence="12" id="KW-1185">Reference proteome</keyword>
<reference evidence="11 12" key="1">
    <citation type="submission" date="2018-10" db="EMBL/GenBank/DDBJ databases">
        <title>Isolation from soil.</title>
        <authorList>
            <person name="Hu J."/>
        </authorList>
    </citation>
    <scope>NUCLEOTIDE SEQUENCE [LARGE SCALE GENOMIC DNA]</scope>
    <source>
        <strain evidence="11 12">NEAU-Ht49</strain>
    </source>
</reference>
<evidence type="ECO:0000256" key="6">
    <source>
        <dbReference type="ARBA" id="ARBA00022989"/>
    </source>
</evidence>
<dbReference type="PANTHER" id="PTHR23501">
    <property type="entry name" value="MAJOR FACILITATOR SUPERFAMILY"/>
    <property type="match status" value="1"/>
</dbReference>
<feature type="compositionally biased region" description="Basic residues" evidence="8">
    <location>
        <begin position="671"/>
        <end position="683"/>
    </location>
</feature>
<evidence type="ECO:0000256" key="9">
    <source>
        <dbReference type="SAM" id="Phobius"/>
    </source>
</evidence>
<evidence type="ECO:0000256" key="1">
    <source>
        <dbReference type="ARBA" id="ARBA00004651"/>
    </source>
</evidence>
<feature type="transmembrane region" description="Helical" evidence="9">
    <location>
        <begin position="147"/>
        <end position="169"/>
    </location>
</feature>
<dbReference type="Gene3D" id="1.20.1720.10">
    <property type="entry name" value="Multidrug resistance protein D"/>
    <property type="match status" value="1"/>
</dbReference>
<evidence type="ECO:0000256" key="3">
    <source>
        <dbReference type="ARBA" id="ARBA00022448"/>
    </source>
</evidence>
<evidence type="ECO:0000256" key="2">
    <source>
        <dbReference type="ARBA" id="ARBA00007520"/>
    </source>
</evidence>
<comment type="caution">
    <text evidence="11">The sequence shown here is derived from an EMBL/GenBank/DDBJ whole genome shotgun (WGS) entry which is preliminary data.</text>
</comment>
<dbReference type="EMBL" id="RFFG01000111">
    <property type="protein sequence ID" value="RMI37267.1"/>
    <property type="molecule type" value="Genomic_DNA"/>
</dbReference>
<organism evidence="11 12">
    <name type="scientific">Actinomadura harenae</name>
    <dbReference type="NCBI Taxonomy" id="2483351"/>
    <lineage>
        <taxon>Bacteria</taxon>
        <taxon>Bacillati</taxon>
        <taxon>Actinomycetota</taxon>
        <taxon>Actinomycetes</taxon>
        <taxon>Streptosporangiales</taxon>
        <taxon>Thermomonosporaceae</taxon>
        <taxon>Actinomadura</taxon>
    </lineage>
</organism>
<feature type="transmembrane region" description="Helical" evidence="9">
    <location>
        <begin position="58"/>
        <end position="77"/>
    </location>
</feature>
<dbReference type="FunFam" id="1.20.1720.10:FF:000004">
    <property type="entry name" value="EmrB/QacA family drug resistance transporter"/>
    <property type="match status" value="1"/>
</dbReference>
<feature type="transmembrane region" description="Helical" evidence="9">
    <location>
        <begin position="89"/>
        <end position="108"/>
    </location>
</feature>
<feature type="transmembrane region" description="Helical" evidence="9">
    <location>
        <begin position="114"/>
        <end position="135"/>
    </location>
</feature>
<dbReference type="SUPFAM" id="SSF46785">
    <property type="entry name" value="Winged helix' DNA-binding domain"/>
    <property type="match status" value="1"/>
</dbReference>
<sequence length="683" mass="73092">MSTAAEEAVEPGRQMPKGRELGVVLGALMLSMLLAALDQTIVSTALPTIVGDLGGLNHLSWVVTAYLLSSTACTPLWGKLGDQYGRKRLFQASIVIFLVGSALCGLSASMDQLIAFRAIQGVGGGGLMVLAIAIVGDVVPPRERGRYQGLFGAVFGVSSVCGPLLGGWFVDNLSWHWVFYINLPVGLLALVAIAFALHAPSERHRHRIDYLGTALIIGWSVALVLMTTWGGTQYDWVSPQIIGLGVFAVVLIVAWVWAEHRASEPIIPLRLFRDSTFNLSSAIGFVIGFAMFGAMVYIPLFLQVVHGVSPTMSGVHLLPMMLGLLVASIGSGQLISRNGRYRIYPIVGTPLVALALYLLSRMGVGSSTWTMSLRFALLGFGLGLVMQVLVIAVQNRVPYADLGAATSGVTFFRQIGGSFGVAAFGTVFANRLADNISALARKGELPRGFDLTAVQGDPKLMDRLPPNVRADILHAYSDAISTVFLWAVPVALVACVLTWFMKETPLRSGAASAGSVQAPGDGSSRHQAERALSELIRCDPEAMELYARLAQAAGVDLPPAQMWALCRIARDRSVSGDELAERAGVTVEEGRPHVRSLVDRGLVTSEEGVLAPTKSGEDVATRLVDARRAGLARQISDWSPDENPELADVLTRISRATLGDDTEGRAVHGTGGRHRAPRRHRSH</sequence>
<keyword evidence="4" id="KW-1003">Cell membrane</keyword>
<proteinExistence type="inferred from homology"/>
<feature type="transmembrane region" description="Helical" evidence="9">
    <location>
        <begin position="343"/>
        <end position="360"/>
    </location>
</feature>
<dbReference type="InterPro" id="IPR011701">
    <property type="entry name" value="MFS"/>
</dbReference>
<dbReference type="NCBIfam" id="TIGR00711">
    <property type="entry name" value="efflux_EmrB"/>
    <property type="match status" value="1"/>
</dbReference>
<evidence type="ECO:0000256" key="5">
    <source>
        <dbReference type="ARBA" id="ARBA00022692"/>
    </source>
</evidence>
<dbReference type="Proteomes" id="UP000282674">
    <property type="component" value="Unassembled WGS sequence"/>
</dbReference>
<accession>A0A3M2LIG2</accession>
<dbReference type="GO" id="GO:0005886">
    <property type="term" value="C:plasma membrane"/>
    <property type="evidence" value="ECO:0007669"/>
    <property type="project" value="UniProtKB-SubCell"/>
</dbReference>
<name>A0A3M2LIG2_9ACTN</name>
<gene>
    <name evidence="11" type="ORF">EBO15_36300</name>
</gene>
<evidence type="ECO:0000313" key="11">
    <source>
        <dbReference type="EMBL" id="RMI37267.1"/>
    </source>
</evidence>
<comment type="similarity">
    <text evidence="2">Belongs to the major facilitator superfamily. TCR/Tet family.</text>
</comment>
<dbReference type="SUPFAM" id="SSF103473">
    <property type="entry name" value="MFS general substrate transporter"/>
    <property type="match status" value="1"/>
</dbReference>
<dbReference type="PROSITE" id="PS50850">
    <property type="entry name" value="MFS"/>
    <property type="match status" value="1"/>
</dbReference>
<feature type="transmembrane region" description="Helical" evidence="9">
    <location>
        <begin position="279"/>
        <end position="302"/>
    </location>
</feature>
<dbReference type="GO" id="GO:0022857">
    <property type="term" value="F:transmembrane transporter activity"/>
    <property type="evidence" value="ECO:0007669"/>
    <property type="project" value="InterPro"/>
</dbReference>
<evidence type="ECO:0000256" key="7">
    <source>
        <dbReference type="ARBA" id="ARBA00023136"/>
    </source>
</evidence>
<evidence type="ECO:0000313" key="12">
    <source>
        <dbReference type="Proteomes" id="UP000282674"/>
    </source>
</evidence>